<dbReference type="OrthoDB" id="3037913at2759"/>
<evidence type="ECO:0000313" key="2">
    <source>
        <dbReference type="EMBL" id="KLO04248.1"/>
    </source>
</evidence>
<dbReference type="STRING" id="27342.A0A0H2R431"/>
<dbReference type="AlphaFoldDB" id="A0A0H2R431"/>
<reference evidence="2 3" key="1">
    <citation type="submission" date="2015-04" db="EMBL/GenBank/DDBJ databases">
        <title>Complete genome sequence of Schizopora paradoxa KUC8140, a cosmopolitan wood degrader in East Asia.</title>
        <authorList>
            <consortium name="DOE Joint Genome Institute"/>
            <person name="Min B."/>
            <person name="Park H."/>
            <person name="Jang Y."/>
            <person name="Kim J.-J."/>
            <person name="Kim K.H."/>
            <person name="Pangilinan J."/>
            <person name="Lipzen A."/>
            <person name="Riley R."/>
            <person name="Grigoriev I.V."/>
            <person name="Spatafora J.W."/>
            <person name="Choi I.-G."/>
        </authorList>
    </citation>
    <scope>NUCLEOTIDE SEQUENCE [LARGE SCALE GENOMIC DNA]</scope>
    <source>
        <strain evidence="2 3">KUC8140</strain>
    </source>
</reference>
<proteinExistence type="predicted"/>
<dbReference type="Proteomes" id="UP000053477">
    <property type="component" value="Unassembled WGS sequence"/>
</dbReference>
<sequence>MAENQEEGPNLPQVIAVDPHPETCPDFSHADFEADRAQLSAYGLNDDVVLQILADKWTAKHNALCEQWDALHPPPPMSQSSAGQQPSDDQNQPPPSPSGSTLQSDEPHPIGTVETSSGNMPKKAEIKIDEGQPIPDVITHQVARIALQRLRDRKHVALYYFTLRGRAEANEQGLTTATSDNLKLETSTDGTMRLSPASLPLPLKHVRPDRELSPPEIHEGAYKFLEEIGLAGWGKASQSMWARCFYNVDTHHIVQDPDGPAALALYLERVRLEWH</sequence>
<dbReference type="InParanoid" id="A0A0H2R431"/>
<dbReference type="EMBL" id="KQ086630">
    <property type="protein sequence ID" value="KLO04248.1"/>
    <property type="molecule type" value="Genomic_DNA"/>
</dbReference>
<name>A0A0H2R431_9AGAM</name>
<gene>
    <name evidence="2" type="ORF">SCHPADRAFT_840869</name>
</gene>
<protein>
    <submittedName>
        <fullName evidence="2">Uncharacterized protein</fullName>
    </submittedName>
</protein>
<keyword evidence="3" id="KW-1185">Reference proteome</keyword>
<evidence type="ECO:0000313" key="3">
    <source>
        <dbReference type="Proteomes" id="UP000053477"/>
    </source>
</evidence>
<feature type="region of interest" description="Disordered" evidence="1">
    <location>
        <begin position="1"/>
        <end position="21"/>
    </location>
</feature>
<evidence type="ECO:0000256" key="1">
    <source>
        <dbReference type="SAM" id="MobiDB-lite"/>
    </source>
</evidence>
<feature type="region of interest" description="Disordered" evidence="1">
    <location>
        <begin position="68"/>
        <end position="121"/>
    </location>
</feature>
<feature type="non-terminal residue" evidence="2">
    <location>
        <position position="275"/>
    </location>
</feature>
<accession>A0A0H2R431</accession>
<organism evidence="2 3">
    <name type="scientific">Schizopora paradoxa</name>
    <dbReference type="NCBI Taxonomy" id="27342"/>
    <lineage>
        <taxon>Eukaryota</taxon>
        <taxon>Fungi</taxon>
        <taxon>Dikarya</taxon>
        <taxon>Basidiomycota</taxon>
        <taxon>Agaricomycotina</taxon>
        <taxon>Agaricomycetes</taxon>
        <taxon>Hymenochaetales</taxon>
        <taxon>Schizoporaceae</taxon>
        <taxon>Schizopora</taxon>
    </lineage>
</organism>